<dbReference type="PANTHER" id="PTHR43289:SF6">
    <property type="entry name" value="SERINE_THREONINE-PROTEIN KINASE NEKL-3"/>
    <property type="match status" value="1"/>
</dbReference>
<feature type="compositionally biased region" description="Pro residues" evidence="9">
    <location>
        <begin position="366"/>
        <end position="378"/>
    </location>
</feature>
<name>W0RMP9_9BACT</name>
<evidence type="ECO:0000313" key="11">
    <source>
        <dbReference type="EMBL" id="AHG91605.1"/>
    </source>
</evidence>
<proteinExistence type="predicted"/>
<dbReference type="PROSITE" id="PS00107">
    <property type="entry name" value="PROTEIN_KINASE_ATP"/>
    <property type="match status" value="1"/>
</dbReference>
<feature type="binding site" evidence="8">
    <location>
        <position position="73"/>
    </location>
    <ligand>
        <name>ATP</name>
        <dbReference type="ChEBI" id="CHEBI:30616"/>
    </ligand>
</feature>
<comment type="catalytic activity">
    <reaction evidence="6">
        <text>L-threonyl-[protein] + ATP = O-phospho-L-threonyl-[protein] + ADP + H(+)</text>
        <dbReference type="Rhea" id="RHEA:46608"/>
        <dbReference type="Rhea" id="RHEA-COMP:11060"/>
        <dbReference type="Rhea" id="RHEA-COMP:11605"/>
        <dbReference type="ChEBI" id="CHEBI:15378"/>
        <dbReference type="ChEBI" id="CHEBI:30013"/>
        <dbReference type="ChEBI" id="CHEBI:30616"/>
        <dbReference type="ChEBI" id="CHEBI:61977"/>
        <dbReference type="ChEBI" id="CHEBI:456216"/>
        <dbReference type="EC" id="2.7.11.1"/>
    </reaction>
</comment>
<keyword evidence="2" id="KW-0808">Transferase</keyword>
<evidence type="ECO:0000256" key="7">
    <source>
        <dbReference type="ARBA" id="ARBA00048679"/>
    </source>
</evidence>
<dbReference type="HOGENOM" id="CLU_000288_63_44_0"/>
<dbReference type="Gene3D" id="3.30.200.20">
    <property type="entry name" value="Phosphorylase Kinase, domain 1"/>
    <property type="match status" value="1"/>
</dbReference>
<evidence type="ECO:0000256" key="5">
    <source>
        <dbReference type="ARBA" id="ARBA00022840"/>
    </source>
</evidence>
<dbReference type="PROSITE" id="PS00108">
    <property type="entry name" value="PROTEIN_KINASE_ST"/>
    <property type="match status" value="1"/>
</dbReference>
<dbReference type="GO" id="GO:0005524">
    <property type="term" value="F:ATP binding"/>
    <property type="evidence" value="ECO:0007669"/>
    <property type="project" value="UniProtKB-UniRule"/>
</dbReference>
<organism evidence="11 12">
    <name type="scientific">Gemmatirosa kalamazoonensis</name>
    <dbReference type="NCBI Taxonomy" id="861299"/>
    <lineage>
        <taxon>Bacteria</taxon>
        <taxon>Pseudomonadati</taxon>
        <taxon>Gemmatimonadota</taxon>
        <taxon>Gemmatimonadia</taxon>
        <taxon>Gemmatimonadales</taxon>
        <taxon>Gemmatimonadaceae</taxon>
        <taxon>Gemmatirosa</taxon>
    </lineage>
</organism>
<reference evidence="11 12" key="1">
    <citation type="journal article" date="2014" name="Genome Announc.">
        <title>Genome Sequence and Methylome of Soil Bacterium Gemmatirosa kalamazoonensis KBS708T, a Member of the Rarely Cultivated Gemmatimonadetes Phylum.</title>
        <authorList>
            <person name="Debruyn J.M."/>
            <person name="Radosevich M."/>
            <person name="Wommack K.E."/>
            <person name="Polson S.W."/>
            <person name="Hauser L.J."/>
            <person name="Fawaz M.N."/>
            <person name="Korlach J."/>
            <person name="Tsai Y.C."/>
        </authorList>
    </citation>
    <scope>NUCLEOTIDE SEQUENCE [LARGE SCALE GENOMIC DNA]</scope>
    <source>
        <strain evidence="11 12">KBS708</strain>
    </source>
</reference>
<evidence type="ECO:0000256" key="3">
    <source>
        <dbReference type="ARBA" id="ARBA00022741"/>
    </source>
</evidence>
<dbReference type="Proteomes" id="UP000019151">
    <property type="component" value="Chromosome"/>
</dbReference>
<keyword evidence="4 11" id="KW-0418">Kinase</keyword>
<keyword evidence="3 8" id="KW-0547">Nucleotide-binding</keyword>
<dbReference type="PATRIC" id="fig|861299.3.peg.4123"/>
<evidence type="ECO:0000256" key="9">
    <source>
        <dbReference type="SAM" id="MobiDB-lite"/>
    </source>
</evidence>
<dbReference type="InterPro" id="IPR011009">
    <property type="entry name" value="Kinase-like_dom_sf"/>
</dbReference>
<gene>
    <name evidence="11" type="ORF">J421_4068</name>
</gene>
<dbReference type="GO" id="GO:0004674">
    <property type="term" value="F:protein serine/threonine kinase activity"/>
    <property type="evidence" value="ECO:0007669"/>
    <property type="project" value="UniProtKB-KW"/>
</dbReference>
<comment type="catalytic activity">
    <reaction evidence="7">
        <text>L-seryl-[protein] + ATP = O-phospho-L-seryl-[protein] + ADP + H(+)</text>
        <dbReference type="Rhea" id="RHEA:17989"/>
        <dbReference type="Rhea" id="RHEA-COMP:9863"/>
        <dbReference type="Rhea" id="RHEA-COMP:11604"/>
        <dbReference type="ChEBI" id="CHEBI:15378"/>
        <dbReference type="ChEBI" id="CHEBI:29999"/>
        <dbReference type="ChEBI" id="CHEBI:30616"/>
        <dbReference type="ChEBI" id="CHEBI:83421"/>
        <dbReference type="ChEBI" id="CHEBI:456216"/>
        <dbReference type="EC" id="2.7.11.1"/>
    </reaction>
</comment>
<accession>W0RMP9</accession>
<dbReference type="SUPFAM" id="SSF56112">
    <property type="entry name" value="Protein kinase-like (PK-like)"/>
    <property type="match status" value="1"/>
</dbReference>
<dbReference type="SMART" id="SM00220">
    <property type="entry name" value="S_TKc"/>
    <property type="match status" value="1"/>
</dbReference>
<evidence type="ECO:0000259" key="10">
    <source>
        <dbReference type="PROSITE" id="PS50011"/>
    </source>
</evidence>
<sequence>MPKVCPVCGITYPETVAFCPADGTALHAADVDAGLSGTTLADRYVVTDLLGEGGMGTVYLAQHVRLPQRAAIKVLRRELVSDPSARARFNREAANASRIDHDRVARVYDFGETADGLVYLAMEYVAGRTLRSIIADGPLPPTRAAAIVTQIADGLDAAHALRIIHRDLKPDNVLVVEGADGRDRVKVVDFGIAKAVGADEGGLTRTGFVVGTPQFMSPEQLLGAPVDVPSDVYALALVAFQCLTGEMAFDATTPERTLATRLTSAPRRLSEAKSDVSWPPAVEAVFEAALSREPERRPASAGAFARALADAIGAWQTTTAAAPAAAARPTRRRGRLVGAAVGALVLVGAGALIVNARGPAGRPPRAQLPPAPIAPTRPPAAVRRDTTAPTTSVTHRPASRDTAAPRPSVSRDTPATKRRAPVLDERQAAHRALDSLSAVLRDQRPRGVAARAVARAILPLLPRLYPPARRRAMFRLIDAHVLAGDTRAACNWLRRVQTLAQSAEERAEVRRYQSQLTCGG</sequence>
<feature type="region of interest" description="Disordered" evidence="9">
    <location>
        <begin position="360"/>
        <end position="423"/>
    </location>
</feature>
<keyword evidence="1" id="KW-0723">Serine/threonine-protein kinase</keyword>
<dbReference type="InterPro" id="IPR008271">
    <property type="entry name" value="Ser/Thr_kinase_AS"/>
</dbReference>
<dbReference type="CDD" id="cd14014">
    <property type="entry name" value="STKc_PknB_like"/>
    <property type="match status" value="1"/>
</dbReference>
<dbReference type="AlphaFoldDB" id="W0RMP9"/>
<dbReference type="InParanoid" id="W0RMP9"/>
<evidence type="ECO:0000313" key="12">
    <source>
        <dbReference type="Proteomes" id="UP000019151"/>
    </source>
</evidence>
<evidence type="ECO:0000256" key="2">
    <source>
        <dbReference type="ARBA" id="ARBA00022679"/>
    </source>
</evidence>
<dbReference type="Gene3D" id="1.10.510.10">
    <property type="entry name" value="Transferase(Phosphotransferase) domain 1"/>
    <property type="match status" value="1"/>
</dbReference>
<dbReference type="Pfam" id="PF00069">
    <property type="entry name" value="Pkinase"/>
    <property type="match status" value="1"/>
</dbReference>
<dbReference type="EMBL" id="CP007128">
    <property type="protein sequence ID" value="AHG91605.1"/>
    <property type="molecule type" value="Genomic_DNA"/>
</dbReference>
<dbReference type="FunFam" id="3.30.200.20:FF:000035">
    <property type="entry name" value="Serine/threonine protein kinase Stk1"/>
    <property type="match status" value="1"/>
</dbReference>
<evidence type="ECO:0000256" key="6">
    <source>
        <dbReference type="ARBA" id="ARBA00047899"/>
    </source>
</evidence>
<evidence type="ECO:0000256" key="4">
    <source>
        <dbReference type="ARBA" id="ARBA00022777"/>
    </source>
</evidence>
<evidence type="ECO:0000256" key="1">
    <source>
        <dbReference type="ARBA" id="ARBA00022527"/>
    </source>
</evidence>
<keyword evidence="12" id="KW-1185">Reference proteome</keyword>
<dbReference type="STRING" id="861299.J421_4068"/>
<feature type="domain" description="Protein kinase" evidence="10">
    <location>
        <begin position="44"/>
        <end position="309"/>
    </location>
</feature>
<dbReference type="KEGG" id="gba:J421_4068"/>
<dbReference type="RefSeq" id="WP_025413048.1">
    <property type="nucleotide sequence ID" value="NZ_CP007128.1"/>
</dbReference>
<dbReference type="InterPro" id="IPR017441">
    <property type="entry name" value="Protein_kinase_ATP_BS"/>
</dbReference>
<dbReference type="OrthoDB" id="9801841at2"/>
<dbReference type="PANTHER" id="PTHR43289">
    <property type="entry name" value="MITOGEN-ACTIVATED PROTEIN KINASE KINASE KINASE 20-RELATED"/>
    <property type="match status" value="1"/>
</dbReference>
<dbReference type="InterPro" id="IPR000719">
    <property type="entry name" value="Prot_kinase_dom"/>
</dbReference>
<evidence type="ECO:0000256" key="8">
    <source>
        <dbReference type="PROSITE-ProRule" id="PRU10141"/>
    </source>
</evidence>
<keyword evidence="5 8" id="KW-0067">ATP-binding</keyword>
<dbReference type="PROSITE" id="PS50011">
    <property type="entry name" value="PROTEIN_KINASE_DOM"/>
    <property type="match status" value="1"/>
</dbReference>
<dbReference type="eggNOG" id="COG0515">
    <property type="taxonomic scope" value="Bacteria"/>
</dbReference>
<protein>
    <submittedName>
        <fullName evidence="11">Protein kinase</fullName>
    </submittedName>
</protein>